<protein>
    <submittedName>
        <fullName evidence="3">Glycerate kinase</fullName>
    </submittedName>
</protein>
<dbReference type="EMBL" id="JAYGJQ010000002">
    <property type="protein sequence ID" value="MEA9357303.1"/>
    <property type="molecule type" value="Genomic_DNA"/>
</dbReference>
<dbReference type="PANTHER" id="PTHR12227:SF0">
    <property type="entry name" value="GLYCERATE KINASE"/>
    <property type="match status" value="1"/>
</dbReference>
<dbReference type="RefSeq" id="WP_323577254.1">
    <property type="nucleotide sequence ID" value="NZ_JAYGJQ010000002.1"/>
</dbReference>
<dbReference type="InterPro" id="IPR038614">
    <property type="entry name" value="GK_N_sf"/>
</dbReference>
<keyword evidence="3" id="KW-0418">Kinase</keyword>
<evidence type="ECO:0000259" key="1">
    <source>
        <dbReference type="Pfam" id="PF05161"/>
    </source>
</evidence>
<keyword evidence="3" id="KW-0808">Transferase</keyword>
<sequence length="452" mass="48394">MTKQSNSNVLKDHAETIFRAGLARVNSRLLLDQVLSLNGDILTIKTEADELSINLTHFRKIKLIGFGKAAAQMASGLCAILDSKIVEGVIVVKDPTEVKLPKSVEVIVGSHPIPNEQSEYAGKKLLEFCNSCGPNELVLGVISGGASALVELPAEGLTLDDVRKTTQVLMASGVAIQEMNCIRKHISQIKGGRLAREIFPAASVNFILSDVMGDDLAVIGSGPTVADKTTFADALKIIEKYKLSSKLPASVIAHIKEAKDETPKVGDFNLSGTRNILVGTNRQALAAARKKAQELGYETLILSHEIQGEASMVAHKFYNFSKELEKNPKMKKPACILAGGETTVTLQGTGKGGRNQEMALAYVCCLMDQPDHSLNQIFLSASTDGSDGPTDATGAFASMDILKSAQKLSLDPEAFLDNNDSYHFFEKTGGHLKTGPTETNVCDLQVLLIGGE</sequence>
<dbReference type="Gene3D" id="3.40.1480.10">
    <property type="entry name" value="MOFRL domain"/>
    <property type="match status" value="1"/>
</dbReference>
<organism evidence="3 4">
    <name type="scientific">Bacteriovorax antarcticus</name>
    <dbReference type="NCBI Taxonomy" id="3088717"/>
    <lineage>
        <taxon>Bacteria</taxon>
        <taxon>Pseudomonadati</taxon>
        <taxon>Bdellovibrionota</taxon>
        <taxon>Bacteriovoracia</taxon>
        <taxon>Bacteriovoracales</taxon>
        <taxon>Bacteriovoracaceae</taxon>
        <taxon>Bacteriovorax</taxon>
    </lineage>
</organism>
<comment type="caution">
    <text evidence="3">The sequence shown here is derived from an EMBL/GenBank/DDBJ whole genome shotgun (WGS) entry which is preliminary data.</text>
</comment>
<dbReference type="Proteomes" id="UP001302274">
    <property type="component" value="Unassembled WGS sequence"/>
</dbReference>
<proteinExistence type="predicted"/>
<dbReference type="Pfam" id="PF13660">
    <property type="entry name" value="DUF4147"/>
    <property type="match status" value="1"/>
</dbReference>
<gene>
    <name evidence="3" type="ORF">SHI21_13845</name>
</gene>
<dbReference type="InterPro" id="IPR037035">
    <property type="entry name" value="GK-like_C_sf"/>
</dbReference>
<accession>A0ABU5VW68</accession>
<keyword evidence="4" id="KW-1185">Reference proteome</keyword>
<reference evidence="3 4" key="1">
    <citation type="submission" date="2023-11" db="EMBL/GenBank/DDBJ databases">
        <title>A Novel Polar Bacteriovorax (B. antarcticus) Isolated from the Biocrust in Antarctica.</title>
        <authorList>
            <person name="Mun W."/>
            <person name="Choi S.Y."/>
            <person name="Mitchell R.J."/>
        </authorList>
    </citation>
    <scope>NUCLEOTIDE SEQUENCE [LARGE SCALE GENOMIC DNA]</scope>
    <source>
        <strain evidence="3 4">PP10</strain>
    </source>
</reference>
<dbReference type="InterPro" id="IPR039760">
    <property type="entry name" value="MOFRL_protein"/>
</dbReference>
<dbReference type="InterPro" id="IPR007835">
    <property type="entry name" value="MOFRL"/>
</dbReference>
<dbReference type="Gene3D" id="3.40.50.10180">
    <property type="entry name" value="Glycerate kinase, MOFRL-like N-terminal domain"/>
    <property type="match status" value="1"/>
</dbReference>
<evidence type="ECO:0000313" key="3">
    <source>
        <dbReference type="EMBL" id="MEA9357303.1"/>
    </source>
</evidence>
<dbReference type="SUPFAM" id="SSF82544">
    <property type="entry name" value="GckA/TtuD-like"/>
    <property type="match status" value="1"/>
</dbReference>
<evidence type="ECO:0000259" key="2">
    <source>
        <dbReference type="Pfam" id="PF13660"/>
    </source>
</evidence>
<feature type="domain" description="MOFRL" evidence="1">
    <location>
        <begin position="334"/>
        <end position="443"/>
    </location>
</feature>
<feature type="domain" description="MOFRL-associated" evidence="2">
    <location>
        <begin position="14"/>
        <end position="255"/>
    </location>
</feature>
<evidence type="ECO:0000313" key="4">
    <source>
        <dbReference type="Proteomes" id="UP001302274"/>
    </source>
</evidence>
<name>A0ABU5VW68_9BACT</name>
<dbReference type="GO" id="GO:0016301">
    <property type="term" value="F:kinase activity"/>
    <property type="evidence" value="ECO:0007669"/>
    <property type="project" value="UniProtKB-KW"/>
</dbReference>
<dbReference type="PANTHER" id="PTHR12227">
    <property type="entry name" value="GLYCERATE KINASE"/>
    <property type="match status" value="1"/>
</dbReference>
<dbReference type="Pfam" id="PF05161">
    <property type="entry name" value="MOFRL"/>
    <property type="match status" value="1"/>
</dbReference>
<dbReference type="InterPro" id="IPR025286">
    <property type="entry name" value="MOFRL_assoc_dom"/>
</dbReference>